<name>A0A1A8YKX0_PLAOA</name>
<evidence type="ECO:0000313" key="3">
    <source>
        <dbReference type="Proteomes" id="UP000078550"/>
    </source>
</evidence>
<proteinExistence type="predicted"/>
<evidence type="ECO:0000313" key="1">
    <source>
        <dbReference type="EMBL" id="SBT31651.1"/>
    </source>
</evidence>
<keyword evidence="4" id="KW-1185">Reference proteome</keyword>
<dbReference type="AlphaFoldDB" id="A0A1A8YKX0"/>
<reference evidence="3 4" key="1">
    <citation type="submission" date="2016-05" db="EMBL/GenBank/DDBJ databases">
        <authorList>
            <person name="Naeem Raeece"/>
        </authorList>
    </citation>
    <scope>NUCLEOTIDE SEQUENCE [LARGE SCALE GENOMIC DNA]</scope>
</reference>
<sequence length="84" mass="9686">MRSLPWTFSKDERILLSEKDKTTYLDITEIPPMKHTSKYSNDRSYIQLVNGMERLTYFRDCSGKATCTMQAILTAGQVKMSKGE</sequence>
<evidence type="ECO:0000313" key="2">
    <source>
        <dbReference type="EMBL" id="SBT32188.1"/>
    </source>
</evidence>
<dbReference type="EMBL" id="FLRE01000030">
    <property type="protein sequence ID" value="SBT32188.1"/>
    <property type="molecule type" value="Genomic_DNA"/>
</dbReference>
<organism evidence="2 3">
    <name type="scientific">Plasmodium ovale wallikeri</name>
    <dbReference type="NCBI Taxonomy" id="864142"/>
    <lineage>
        <taxon>Eukaryota</taxon>
        <taxon>Sar</taxon>
        <taxon>Alveolata</taxon>
        <taxon>Apicomplexa</taxon>
        <taxon>Aconoidasida</taxon>
        <taxon>Haemosporida</taxon>
        <taxon>Plasmodiidae</taxon>
        <taxon>Plasmodium</taxon>
        <taxon>Plasmodium (Plasmodium)</taxon>
    </lineage>
</organism>
<protein>
    <submittedName>
        <fullName evidence="2">Uncharacterized protein</fullName>
    </submittedName>
</protein>
<dbReference type="Proteomes" id="UP000078555">
    <property type="component" value="Unassembled WGS sequence"/>
</dbReference>
<evidence type="ECO:0000313" key="4">
    <source>
        <dbReference type="Proteomes" id="UP000078555"/>
    </source>
</evidence>
<dbReference type="Proteomes" id="UP000078550">
    <property type="component" value="Unassembled WGS sequence"/>
</dbReference>
<accession>A0A1A8YKX0</accession>
<dbReference type="EMBL" id="FLRD01000023">
    <property type="protein sequence ID" value="SBT31651.1"/>
    <property type="molecule type" value="Genomic_DNA"/>
</dbReference>
<reference evidence="2" key="2">
    <citation type="submission" date="2016-05" db="EMBL/GenBank/DDBJ databases">
        <authorList>
            <person name="Lavstsen T."/>
            <person name="Jespersen J.S."/>
        </authorList>
    </citation>
    <scope>NUCLEOTIDE SEQUENCE [LARGE SCALE GENOMIC DNA]</scope>
</reference>
<gene>
    <name evidence="1" type="ORF">POVWA1_008220</name>
    <name evidence="2" type="ORF">POVWA2_008220</name>
</gene>